<proteinExistence type="predicted"/>
<keyword evidence="2" id="KW-1185">Reference proteome</keyword>
<sequence length="70" mass="7797">MQGGDIMNQNILLHYGVCRGGGELSRCGTYVDYCVMQVNVCKMIVDNCKVNNSDNVVKVQVEVILTMNLR</sequence>
<evidence type="ECO:0000313" key="2">
    <source>
        <dbReference type="Proteomes" id="UP000325440"/>
    </source>
</evidence>
<dbReference type="AlphaFoldDB" id="A0A5E4MD73"/>
<accession>A0A5E4MD73</accession>
<reference evidence="1 2" key="1">
    <citation type="submission" date="2019-08" db="EMBL/GenBank/DDBJ databases">
        <authorList>
            <person name="Alioto T."/>
            <person name="Alioto T."/>
            <person name="Gomez Garrido J."/>
        </authorList>
    </citation>
    <scope>NUCLEOTIDE SEQUENCE [LARGE SCALE GENOMIC DNA]</scope>
</reference>
<protein>
    <submittedName>
        <fullName evidence="1">Uncharacterized protein</fullName>
    </submittedName>
</protein>
<name>A0A5E4MD73_9HEMI</name>
<evidence type="ECO:0000313" key="1">
    <source>
        <dbReference type="EMBL" id="VVC27215.1"/>
    </source>
</evidence>
<organism evidence="1 2">
    <name type="scientific">Cinara cedri</name>
    <dbReference type="NCBI Taxonomy" id="506608"/>
    <lineage>
        <taxon>Eukaryota</taxon>
        <taxon>Metazoa</taxon>
        <taxon>Ecdysozoa</taxon>
        <taxon>Arthropoda</taxon>
        <taxon>Hexapoda</taxon>
        <taxon>Insecta</taxon>
        <taxon>Pterygota</taxon>
        <taxon>Neoptera</taxon>
        <taxon>Paraneoptera</taxon>
        <taxon>Hemiptera</taxon>
        <taxon>Sternorrhyncha</taxon>
        <taxon>Aphidomorpha</taxon>
        <taxon>Aphidoidea</taxon>
        <taxon>Aphididae</taxon>
        <taxon>Lachninae</taxon>
        <taxon>Cinara</taxon>
    </lineage>
</organism>
<gene>
    <name evidence="1" type="ORF">CINCED_3A014174</name>
</gene>
<dbReference type="Proteomes" id="UP000325440">
    <property type="component" value="Unassembled WGS sequence"/>
</dbReference>
<dbReference type="EMBL" id="CABPRJ010000073">
    <property type="protein sequence ID" value="VVC27215.1"/>
    <property type="molecule type" value="Genomic_DNA"/>
</dbReference>